<keyword evidence="2" id="KW-0223">Dioxygenase</keyword>
<evidence type="ECO:0000259" key="1">
    <source>
        <dbReference type="Pfam" id="PF02900"/>
    </source>
</evidence>
<evidence type="ECO:0000313" key="2">
    <source>
        <dbReference type="EMBL" id="MYZ49210.1"/>
    </source>
</evidence>
<keyword evidence="2" id="KW-0560">Oxidoreductase</keyword>
<dbReference type="GO" id="GO:0008198">
    <property type="term" value="F:ferrous iron binding"/>
    <property type="evidence" value="ECO:0007669"/>
    <property type="project" value="InterPro"/>
</dbReference>
<organism evidence="2 3">
    <name type="scientific">Propylenella binzhouense</name>
    <dbReference type="NCBI Taxonomy" id="2555902"/>
    <lineage>
        <taxon>Bacteria</taxon>
        <taxon>Pseudomonadati</taxon>
        <taxon>Pseudomonadota</taxon>
        <taxon>Alphaproteobacteria</taxon>
        <taxon>Hyphomicrobiales</taxon>
        <taxon>Propylenellaceae</taxon>
        <taxon>Propylenella</taxon>
    </lineage>
</organism>
<proteinExistence type="predicted"/>
<comment type="caution">
    <text evidence="2">The sequence shown here is derived from an EMBL/GenBank/DDBJ whole genome shotgun (WGS) entry which is preliminary data.</text>
</comment>
<dbReference type="Pfam" id="PF02900">
    <property type="entry name" value="LigB"/>
    <property type="match status" value="1"/>
</dbReference>
<feature type="domain" description="Extradiol ring-cleavage dioxygenase class III enzyme subunit B" evidence="1">
    <location>
        <begin position="143"/>
        <end position="300"/>
    </location>
</feature>
<accession>A0A964T6W2</accession>
<sequence>MAQIVLGVGASHSPLLNSPAEDYPKHAEIDASGRKLLDRNGRAVTYGELLERADPAIRDQIRHEVLEERTAACTANIERLDRDIRDAELDALIIIGDDQNEQYGDDNMPAILVYRGRTIVNNPLMMGEDAPEFWRHARSQYHVKGDSIEYPVAHELAAHLIDTLMDDAFDIAQATRLAKPHGEGHAFGYVHQRLMTEKVVPIVPVALNTYFPPNQPRPRRCYELGRAIAKAVQSFEGDARVGILGSGGLSHFAVDEELDRMVLDACRTKDGEALSTIDPARLNSGTSEVRNWITVAGACEHLDTAWQEYIPCYRSPAGTGCGMGFAVWR</sequence>
<dbReference type="Gene3D" id="3.40.830.10">
    <property type="entry name" value="LigB-like"/>
    <property type="match status" value="1"/>
</dbReference>
<dbReference type="EMBL" id="SPKJ01000064">
    <property type="protein sequence ID" value="MYZ49210.1"/>
    <property type="molecule type" value="Genomic_DNA"/>
</dbReference>
<dbReference type="OrthoDB" id="8673673at2"/>
<name>A0A964T6W2_9HYPH</name>
<keyword evidence="3" id="KW-1185">Reference proteome</keyword>
<dbReference type="AlphaFoldDB" id="A0A964T6W2"/>
<dbReference type="GO" id="GO:0016702">
    <property type="term" value="F:oxidoreductase activity, acting on single donors with incorporation of molecular oxygen, incorporation of two atoms of oxygen"/>
    <property type="evidence" value="ECO:0007669"/>
    <property type="project" value="UniProtKB-ARBA"/>
</dbReference>
<reference evidence="2" key="1">
    <citation type="submission" date="2019-03" db="EMBL/GenBank/DDBJ databases">
        <title>Afifella sp. nov., isolated from activated sludge.</title>
        <authorList>
            <person name="Li Q."/>
            <person name="Liu Y."/>
        </authorList>
    </citation>
    <scope>NUCLEOTIDE SEQUENCE</scope>
    <source>
        <strain evidence="2">L72</strain>
    </source>
</reference>
<dbReference type="Proteomes" id="UP000773614">
    <property type="component" value="Unassembled WGS sequence"/>
</dbReference>
<evidence type="ECO:0000313" key="3">
    <source>
        <dbReference type="Proteomes" id="UP000773614"/>
    </source>
</evidence>
<dbReference type="SUPFAM" id="SSF53213">
    <property type="entry name" value="LigB-like"/>
    <property type="match status" value="1"/>
</dbReference>
<protein>
    <submittedName>
        <fullName evidence="2">Extradiol ring-cleavage dioxygenase</fullName>
    </submittedName>
</protein>
<gene>
    <name evidence="2" type="ORF">E4O86_15975</name>
</gene>
<dbReference type="InterPro" id="IPR004183">
    <property type="entry name" value="Xdiol_dOase_suB"/>
</dbReference>